<dbReference type="Proteomes" id="UP000192980">
    <property type="component" value="Unassembled WGS sequence"/>
</dbReference>
<keyword evidence="2" id="KW-1185">Reference proteome</keyword>
<dbReference type="AlphaFoldDB" id="A0A1X7J4U9"/>
<gene>
    <name evidence="1" type="ORF">SAMN05660862_1445</name>
</gene>
<evidence type="ECO:0008006" key="3">
    <source>
        <dbReference type="Google" id="ProtNLM"/>
    </source>
</evidence>
<evidence type="ECO:0000313" key="2">
    <source>
        <dbReference type="Proteomes" id="UP000192980"/>
    </source>
</evidence>
<protein>
    <recommendedName>
        <fullName evidence="3">SD-repeat containing protein B domain-containing protein</fullName>
    </recommendedName>
</protein>
<sequence length="936" mass="105615">MRFSFYLFLFFVVFVTPKDGVAQSTVTLTVDSVLQLQAGLSALDVEMQNNSTTDFTGRIELQLPNGLVSIQDTRQAVLISAGKKRFLSLKFRSSMLSALKDKFFTVRLMNEAGNVVSEKRIHISVPEKRSVVLLDNTPLQYLRQVGDSVSVKLRVFNNGTTDEDVNILFSSPDRLGDRNFKALAISLPAGKDSLLSYSFAIEKYMMSLAQYTIRVSGIYSNSDVFGNVGVLFSNVSSNRDYQKMFSMDNSNPIYSNNYIDLQLNNFLDDRSMYYLRSEGGYRLADGKLRYALNVNQFGDFNSNPNINSTFIEFEKGNYQLTAGNIQENLEAAIYGRGGKVTVWNDVRTNEFSAGIVEKSNDLLGFYSKDNPGFTVFSRFFSGKQENGRKIYDGQIFFDKNGLDSTESILFGNTFDLLPADYDKDMRLTGFVAGGLHHFYGRQSGIDEFRPSGAFGVKLNGNRSKWNYTSDNFYSTAYYPGNRRGAIQLMQRVGRQINKYYYNLGYFYSEFSPKYLHHNFESFSNSTSKFDLNVSLPFSSFLALNVQPSFNQEKGAYWLDSKPVELSIRAWQMMMTANMRSKNYKHNIFLTTESGLISVADRLGNTYAFRGNFSYNYNMLTVFGNYQHGAFQAYELLNSELMGRAVGDRFSFGSSYAGLLFQKKLSWSANASINMTTNFGNTYAGNFNATYKVLKNTMLTATYQYSYTKAMSGYDYTFTNLRAGIRQNLKGQSLDRPVVKSGNLDIFCFYDNNNNGVFDAGEAVAANYNFMVKNVLFVTDKKGKATFKRMPYGDHTLFFPMRDGYQAITKLVEIGSGTSYVDIALQKVGFVKGAIKIDFDANLSVEANLNLDGYRVIAENKEGGIFETKTTETGGFSFNLPKGTYIFYIDTESIPTNISIDSNQQSGTVEVEQTILLDSFILKVKERKVEVKRFGSR</sequence>
<dbReference type="STRING" id="561061.SAMN05660862_1445"/>
<proteinExistence type="predicted"/>
<reference evidence="1 2" key="1">
    <citation type="submission" date="2017-04" db="EMBL/GenBank/DDBJ databases">
        <authorList>
            <person name="Afonso C.L."/>
            <person name="Miller P.J."/>
            <person name="Scott M.A."/>
            <person name="Spackman E."/>
            <person name="Goraichik I."/>
            <person name="Dimitrov K.M."/>
            <person name="Suarez D.L."/>
            <person name="Swayne D.E."/>
        </authorList>
    </citation>
    <scope>NUCLEOTIDE SEQUENCE [LARGE SCALE GENOMIC DNA]</scope>
    <source>
        <strain evidence="1 2">DSM 22418</strain>
    </source>
</reference>
<accession>A0A1X7J4U9</accession>
<dbReference type="SUPFAM" id="SSF117074">
    <property type="entry name" value="Hypothetical protein PA1324"/>
    <property type="match status" value="1"/>
</dbReference>
<organism evidence="1 2">
    <name type="scientific">Sphingobacterium psychroaquaticum</name>
    <dbReference type="NCBI Taxonomy" id="561061"/>
    <lineage>
        <taxon>Bacteria</taxon>
        <taxon>Pseudomonadati</taxon>
        <taxon>Bacteroidota</taxon>
        <taxon>Sphingobacteriia</taxon>
        <taxon>Sphingobacteriales</taxon>
        <taxon>Sphingobacteriaceae</taxon>
        <taxon>Sphingobacterium</taxon>
    </lineage>
</organism>
<name>A0A1X7J4U9_9SPHI</name>
<dbReference type="EMBL" id="FXAU01000002">
    <property type="protein sequence ID" value="SMG22638.1"/>
    <property type="molecule type" value="Genomic_DNA"/>
</dbReference>
<evidence type="ECO:0000313" key="1">
    <source>
        <dbReference type="EMBL" id="SMG22638.1"/>
    </source>
</evidence>